<sequence length="229" mass="26029">MASKKKDKTLKAHSVLLLPACIQSLPQIEIFVINVLWLDTSVCWNEVAVMVLGSIAGGRDDAANANSLDDSRRDIEALKTQMARDKAEESEEGKKAGKVEKEKEELEAELESLSQALFEANNMVATERRLRAETESKLQRQQQDLKEELREARAKGRPSRARYSQSLKHNLSRRSRICIPTSRRVIQKNLIHIHNHIHIRARLPNVASNSRRHRDLGRGRQDVQDAQTS</sequence>
<evidence type="ECO:0000313" key="3">
    <source>
        <dbReference type="EMBL" id="KAJ4471200.1"/>
    </source>
</evidence>
<feature type="domain" description="GDP/GTP exchange factor Sec2 N-terminal" evidence="2">
    <location>
        <begin position="72"/>
        <end position="153"/>
    </location>
</feature>
<proteinExistence type="predicted"/>
<feature type="region of interest" description="Disordered" evidence="1">
    <location>
        <begin position="81"/>
        <end position="103"/>
    </location>
</feature>
<dbReference type="Gene3D" id="6.10.140.910">
    <property type="match status" value="1"/>
</dbReference>
<dbReference type="EMBL" id="JANVFT010000088">
    <property type="protein sequence ID" value="KAJ4471200.1"/>
    <property type="molecule type" value="Genomic_DNA"/>
</dbReference>
<comment type="caution">
    <text evidence="3">The sequence shown here is derived from an EMBL/GenBank/DDBJ whole genome shotgun (WGS) entry which is preliminary data.</text>
</comment>
<gene>
    <name evidence="3" type="ORF">C8R41DRAFT_905578</name>
</gene>
<feature type="region of interest" description="Disordered" evidence="1">
    <location>
        <begin position="132"/>
        <end position="171"/>
    </location>
</feature>
<evidence type="ECO:0000259" key="2">
    <source>
        <dbReference type="Pfam" id="PF06428"/>
    </source>
</evidence>
<accession>A0ABQ8V8P4</accession>
<protein>
    <recommendedName>
        <fullName evidence="2">GDP/GTP exchange factor Sec2 N-terminal domain-containing protein</fullName>
    </recommendedName>
</protein>
<dbReference type="SUPFAM" id="SSF144284">
    <property type="entry name" value="Sec2 N-terminal region"/>
    <property type="match status" value="1"/>
</dbReference>
<name>A0ABQ8V8P4_9AGAR</name>
<evidence type="ECO:0000256" key="1">
    <source>
        <dbReference type="SAM" id="MobiDB-lite"/>
    </source>
</evidence>
<dbReference type="InterPro" id="IPR009449">
    <property type="entry name" value="Sec2_N"/>
</dbReference>
<dbReference type="Proteomes" id="UP001150217">
    <property type="component" value="Unassembled WGS sequence"/>
</dbReference>
<keyword evidence="4" id="KW-1185">Reference proteome</keyword>
<organism evidence="3 4">
    <name type="scientific">Lentinula lateritia</name>
    <dbReference type="NCBI Taxonomy" id="40482"/>
    <lineage>
        <taxon>Eukaryota</taxon>
        <taxon>Fungi</taxon>
        <taxon>Dikarya</taxon>
        <taxon>Basidiomycota</taxon>
        <taxon>Agaricomycotina</taxon>
        <taxon>Agaricomycetes</taxon>
        <taxon>Agaricomycetidae</taxon>
        <taxon>Agaricales</taxon>
        <taxon>Marasmiineae</taxon>
        <taxon>Omphalotaceae</taxon>
        <taxon>Lentinula</taxon>
    </lineage>
</organism>
<evidence type="ECO:0000313" key="4">
    <source>
        <dbReference type="Proteomes" id="UP001150217"/>
    </source>
</evidence>
<dbReference type="Pfam" id="PF06428">
    <property type="entry name" value="Sec2p"/>
    <property type="match status" value="1"/>
</dbReference>
<feature type="compositionally biased region" description="Basic and acidic residues" evidence="1">
    <location>
        <begin position="132"/>
        <end position="154"/>
    </location>
</feature>
<reference evidence="3" key="1">
    <citation type="submission" date="2022-08" db="EMBL/GenBank/DDBJ databases">
        <title>A Global Phylogenomic Analysis of the Shiitake Genus Lentinula.</title>
        <authorList>
            <consortium name="DOE Joint Genome Institute"/>
            <person name="Sierra-Patev S."/>
            <person name="Min B."/>
            <person name="Naranjo-Ortiz M."/>
            <person name="Looney B."/>
            <person name="Konkel Z."/>
            <person name="Slot J.C."/>
            <person name="Sakamoto Y."/>
            <person name="Steenwyk J.L."/>
            <person name="Rokas A."/>
            <person name="Carro J."/>
            <person name="Camarero S."/>
            <person name="Ferreira P."/>
            <person name="Molpeceres G."/>
            <person name="Ruiz-Duenas F.J."/>
            <person name="Serrano A."/>
            <person name="Henrissat B."/>
            <person name="Drula E."/>
            <person name="Hughes K.W."/>
            <person name="Mata J.L."/>
            <person name="Ishikawa N.K."/>
            <person name="Vargas-Isla R."/>
            <person name="Ushijima S."/>
            <person name="Smith C.A."/>
            <person name="Ahrendt S."/>
            <person name="Andreopoulos W."/>
            <person name="He G."/>
            <person name="Labutti K."/>
            <person name="Lipzen A."/>
            <person name="Ng V."/>
            <person name="Riley R."/>
            <person name="Sandor L."/>
            <person name="Barry K."/>
            <person name="Martinez A.T."/>
            <person name="Xiao Y."/>
            <person name="Gibbons J.G."/>
            <person name="Terashima K."/>
            <person name="Grigoriev I.V."/>
            <person name="Hibbett D.S."/>
        </authorList>
    </citation>
    <scope>NUCLEOTIDE SEQUENCE</scope>
    <source>
        <strain evidence="3">RHP3577 ss4</strain>
    </source>
</reference>
<feature type="region of interest" description="Disordered" evidence="1">
    <location>
        <begin position="204"/>
        <end position="229"/>
    </location>
</feature>